<protein>
    <recommendedName>
        <fullName evidence="11 12">4-hydroxybenzoate octaprenyltransferase</fullName>
        <ecNumber evidence="11 12">2.5.1.39</ecNumber>
    </recommendedName>
    <alternativeName>
        <fullName evidence="11">4-HB polyprenyltransferase</fullName>
    </alternativeName>
</protein>
<evidence type="ECO:0000256" key="7">
    <source>
        <dbReference type="ARBA" id="ARBA00022688"/>
    </source>
</evidence>
<evidence type="ECO:0000313" key="14">
    <source>
        <dbReference type="Proteomes" id="UP000054422"/>
    </source>
</evidence>
<dbReference type="HAMAP" id="MF_01635">
    <property type="entry name" value="UbiA"/>
    <property type="match status" value="1"/>
</dbReference>
<comment type="subcellular location">
    <subcellularLocation>
        <location evidence="11">Cell inner membrane</location>
        <topology evidence="11">Multi-pass membrane protein</topology>
    </subcellularLocation>
    <subcellularLocation>
        <location evidence="2">Membrane</location>
        <topology evidence="2">Multi-pass membrane protein</topology>
    </subcellularLocation>
</comment>
<dbReference type="UniPathway" id="UPA00232"/>
<comment type="function">
    <text evidence="11">Catalyzes the prenylation of para-hydroxybenzoate (PHB) with an all-trans polyprenyl group. Mediates the second step in the final reaction sequence of ubiquinone-8 (UQ-8) biosynthesis, which is the condensation of the polyisoprenoid side chain with PHB, generating the first membrane-bound Q intermediate 3-octaprenyl-4-hydroxybenzoate.</text>
</comment>
<keyword evidence="10 11" id="KW-0472">Membrane</keyword>
<feature type="transmembrane region" description="Helical" evidence="11">
    <location>
        <begin position="108"/>
        <end position="126"/>
    </location>
</feature>
<keyword evidence="7 11" id="KW-0831">Ubiquinone biosynthesis</keyword>
<reference evidence="13 14" key="1">
    <citation type="submission" date="2014-05" db="EMBL/GenBank/DDBJ databases">
        <authorList>
            <person name="Rizzardi K."/>
            <person name="Winiecka-Krusnell J."/>
            <person name="Ramliden M."/>
            <person name="Alm E."/>
            <person name="Andersson S."/>
            <person name="Byfors S."/>
        </authorList>
    </citation>
    <scope>NUCLEOTIDE SEQUENCE [LARGE SCALE GENOMIC DNA]</scope>
    <source>
        <strain evidence="13 14">LEGN</strain>
    </source>
</reference>
<feature type="transmembrane region" description="Helical" evidence="11">
    <location>
        <begin position="40"/>
        <end position="64"/>
    </location>
</feature>
<comment type="caution">
    <text evidence="13">The sequence shown here is derived from an EMBL/GenBank/DDBJ whole genome shotgun (WGS) entry which is preliminary data.</text>
</comment>
<name>A0A0A2TAL9_9GAMM</name>
<dbReference type="STRING" id="1498499.EP47_11810"/>
<evidence type="ECO:0000256" key="6">
    <source>
        <dbReference type="ARBA" id="ARBA00022679"/>
    </source>
</evidence>
<dbReference type="RefSeq" id="WP_035886315.1">
    <property type="nucleotide sequence ID" value="NZ_JNCF01000001.1"/>
</dbReference>
<dbReference type="InterPro" id="IPR044878">
    <property type="entry name" value="UbiA_sf"/>
</dbReference>
<dbReference type="InterPro" id="IPR000537">
    <property type="entry name" value="UbiA_prenyltransferase"/>
</dbReference>
<dbReference type="PROSITE" id="PS00943">
    <property type="entry name" value="UBIA"/>
    <property type="match status" value="1"/>
</dbReference>
<sequence length="282" mass="32503">MIPWGSYVRLLRLDKPIGILLLWYPTAWGLWIANQGVPPFNLLVLFLLGTIFMRSAGCIVNDIADRNLDRYVARTKLRPLTSGEVSLHEAFGLLFVLLFASLLLLLELPIYCFYLALIAVAIIFLYPFCKRFLNMPQMVLGVAFSLGIPMAFIASEQILSSNFILLFLINFAWIMAYDTMYAMTDKADDLKIGIKSTAIYFANYDRLIIALLQCFFHFLWLVWGIKNNVEWFFYCFWLAATPILIYQQKLIYARVPENCFKAFLISSYYGLVMWFAVGVGFL</sequence>
<dbReference type="Pfam" id="PF01040">
    <property type="entry name" value="UbiA"/>
    <property type="match status" value="1"/>
</dbReference>
<organism evidence="13 14">
    <name type="scientific">Legionella norrlandica</name>
    <dbReference type="NCBI Taxonomy" id="1498499"/>
    <lineage>
        <taxon>Bacteria</taxon>
        <taxon>Pseudomonadati</taxon>
        <taxon>Pseudomonadota</taxon>
        <taxon>Gammaproteobacteria</taxon>
        <taxon>Legionellales</taxon>
        <taxon>Legionellaceae</taxon>
        <taxon>Legionella</taxon>
    </lineage>
</organism>
<dbReference type="GO" id="GO:0006744">
    <property type="term" value="P:ubiquinone biosynthetic process"/>
    <property type="evidence" value="ECO:0007669"/>
    <property type="project" value="UniProtKB-UniRule"/>
</dbReference>
<accession>A0A0A2TAL9</accession>
<comment type="similarity">
    <text evidence="3 11">Belongs to the UbiA prenyltransferase family.</text>
</comment>
<feature type="transmembrane region" description="Helical" evidence="11">
    <location>
        <begin position="204"/>
        <end position="225"/>
    </location>
</feature>
<evidence type="ECO:0000256" key="11">
    <source>
        <dbReference type="HAMAP-Rule" id="MF_01635"/>
    </source>
</evidence>
<dbReference type="Proteomes" id="UP000054422">
    <property type="component" value="Unassembled WGS sequence"/>
</dbReference>
<comment type="pathway">
    <text evidence="11">Cofactor biosynthesis; ubiquinone biosynthesis.</text>
</comment>
<evidence type="ECO:0000256" key="1">
    <source>
        <dbReference type="ARBA" id="ARBA00001946"/>
    </source>
</evidence>
<keyword evidence="14" id="KW-1185">Reference proteome</keyword>
<evidence type="ECO:0000256" key="5">
    <source>
        <dbReference type="ARBA" id="ARBA00022519"/>
    </source>
</evidence>
<dbReference type="GO" id="GO:0008412">
    <property type="term" value="F:4-hydroxybenzoate polyprenyltransferase activity"/>
    <property type="evidence" value="ECO:0007669"/>
    <property type="project" value="UniProtKB-UniRule"/>
</dbReference>
<keyword evidence="11" id="KW-0460">Magnesium</keyword>
<keyword evidence="5 11" id="KW-0997">Cell inner membrane</keyword>
<feature type="transmembrane region" description="Helical" evidence="11">
    <location>
        <begin position="161"/>
        <end position="183"/>
    </location>
</feature>
<evidence type="ECO:0000256" key="12">
    <source>
        <dbReference type="NCBIfam" id="TIGR01474"/>
    </source>
</evidence>
<evidence type="ECO:0000256" key="4">
    <source>
        <dbReference type="ARBA" id="ARBA00022475"/>
    </source>
</evidence>
<feature type="transmembrane region" description="Helical" evidence="11">
    <location>
        <begin position="138"/>
        <end position="155"/>
    </location>
</feature>
<dbReference type="InterPro" id="IPR006370">
    <property type="entry name" value="HB_polyprenyltransferase-like"/>
</dbReference>
<dbReference type="OrthoDB" id="9782418at2"/>
<gene>
    <name evidence="11" type="primary">ubiA</name>
    <name evidence="13" type="ORF">EP47_11810</name>
</gene>
<evidence type="ECO:0000256" key="8">
    <source>
        <dbReference type="ARBA" id="ARBA00022692"/>
    </source>
</evidence>
<dbReference type="InterPro" id="IPR039653">
    <property type="entry name" value="Prenyltransferase"/>
</dbReference>
<dbReference type="NCBIfam" id="TIGR01474">
    <property type="entry name" value="ubiA_proteo"/>
    <property type="match status" value="1"/>
</dbReference>
<dbReference type="EMBL" id="JNCF01000001">
    <property type="protein sequence ID" value="KGP64443.1"/>
    <property type="molecule type" value="Genomic_DNA"/>
</dbReference>
<dbReference type="AlphaFoldDB" id="A0A0A2TAL9"/>
<dbReference type="PANTHER" id="PTHR11048">
    <property type="entry name" value="PRENYLTRANSFERASES"/>
    <property type="match status" value="1"/>
</dbReference>
<dbReference type="FunFam" id="1.10.357.140:FF:000008">
    <property type="entry name" value="4-hydroxybenzoate octaprenyltransferase"/>
    <property type="match status" value="1"/>
</dbReference>
<keyword evidence="9 11" id="KW-1133">Transmembrane helix</keyword>
<evidence type="ECO:0000256" key="2">
    <source>
        <dbReference type="ARBA" id="ARBA00004141"/>
    </source>
</evidence>
<comment type="cofactor">
    <cofactor evidence="1 11">
        <name>Mg(2+)</name>
        <dbReference type="ChEBI" id="CHEBI:18420"/>
    </cofactor>
</comment>
<feature type="transmembrane region" description="Helical" evidence="11">
    <location>
        <begin position="231"/>
        <end position="247"/>
    </location>
</feature>
<dbReference type="CDD" id="cd13959">
    <property type="entry name" value="PT_UbiA_COQ2"/>
    <property type="match status" value="1"/>
</dbReference>
<evidence type="ECO:0000256" key="10">
    <source>
        <dbReference type="ARBA" id="ARBA00023136"/>
    </source>
</evidence>
<dbReference type="GO" id="GO:0005886">
    <property type="term" value="C:plasma membrane"/>
    <property type="evidence" value="ECO:0007669"/>
    <property type="project" value="UniProtKB-SubCell"/>
</dbReference>
<dbReference type="InterPro" id="IPR030470">
    <property type="entry name" value="UbiA_prenylTrfase_CS"/>
</dbReference>
<evidence type="ECO:0000313" key="13">
    <source>
        <dbReference type="EMBL" id="KGP64443.1"/>
    </source>
</evidence>
<dbReference type="FunFam" id="1.20.120.1780:FF:000001">
    <property type="entry name" value="4-hydroxybenzoate octaprenyltransferase"/>
    <property type="match status" value="1"/>
</dbReference>
<dbReference type="EC" id="2.5.1.39" evidence="11 12"/>
<dbReference type="Gene3D" id="1.20.120.1780">
    <property type="entry name" value="UbiA prenyltransferase"/>
    <property type="match status" value="1"/>
</dbReference>
<dbReference type="PANTHER" id="PTHR11048:SF28">
    <property type="entry name" value="4-HYDROXYBENZOATE POLYPRENYLTRANSFERASE, MITOCHONDRIAL"/>
    <property type="match status" value="1"/>
</dbReference>
<dbReference type="Gene3D" id="1.10.357.140">
    <property type="entry name" value="UbiA prenyltransferase"/>
    <property type="match status" value="1"/>
</dbReference>
<comment type="catalytic activity">
    <reaction evidence="11">
        <text>all-trans-octaprenyl diphosphate + 4-hydroxybenzoate = 4-hydroxy-3-(all-trans-octaprenyl)benzoate + diphosphate</text>
        <dbReference type="Rhea" id="RHEA:27782"/>
        <dbReference type="ChEBI" id="CHEBI:1617"/>
        <dbReference type="ChEBI" id="CHEBI:17879"/>
        <dbReference type="ChEBI" id="CHEBI:33019"/>
        <dbReference type="ChEBI" id="CHEBI:57711"/>
        <dbReference type="EC" id="2.5.1.39"/>
    </reaction>
</comment>
<proteinExistence type="inferred from homology"/>
<keyword evidence="8 11" id="KW-0812">Transmembrane</keyword>
<feature type="transmembrane region" description="Helical" evidence="11">
    <location>
        <begin position="17"/>
        <end position="34"/>
    </location>
</feature>
<feature type="transmembrane region" description="Helical" evidence="11">
    <location>
        <begin position="259"/>
        <end position="281"/>
    </location>
</feature>
<keyword evidence="4 11" id="KW-1003">Cell membrane</keyword>
<keyword evidence="6 11" id="KW-0808">Transferase</keyword>
<evidence type="ECO:0000256" key="3">
    <source>
        <dbReference type="ARBA" id="ARBA00005985"/>
    </source>
</evidence>
<evidence type="ECO:0000256" key="9">
    <source>
        <dbReference type="ARBA" id="ARBA00022989"/>
    </source>
</evidence>
<feature type="transmembrane region" description="Helical" evidence="11">
    <location>
        <begin position="85"/>
        <end position="102"/>
    </location>
</feature>